<dbReference type="EMBL" id="JADGMS010000017">
    <property type="protein sequence ID" value="KAF9663572.1"/>
    <property type="molecule type" value="Genomic_DNA"/>
</dbReference>
<name>A0A835J2V9_9ROSI</name>
<comment type="caution">
    <text evidence="1">The sequence shown here is derived from an EMBL/GenBank/DDBJ whole genome shotgun (WGS) entry which is preliminary data.</text>
</comment>
<organism evidence="1 2">
    <name type="scientific">Salix dunnii</name>
    <dbReference type="NCBI Taxonomy" id="1413687"/>
    <lineage>
        <taxon>Eukaryota</taxon>
        <taxon>Viridiplantae</taxon>
        <taxon>Streptophyta</taxon>
        <taxon>Embryophyta</taxon>
        <taxon>Tracheophyta</taxon>
        <taxon>Spermatophyta</taxon>
        <taxon>Magnoliopsida</taxon>
        <taxon>eudicotyledons</taxon>
        <taxon>Gunneridae</taxon>
        <taxon>Pentapetalae</taxon>
        <taxon>rosids</taxon>
        <taxon>fabids</taxon>
        <taxon>Malpighiales</taxon>
        <taxon>Salicaceae</taxon>
        <taxon>Saliceae</taxon>
        <taxon>Salix</taxon>
    </lineage>
</organism>
<evidence type="ECO:0000313" key="2">
    <source>
        <dbReference type="Proteomes" id="UP000657918"/>
    </source>
</evidence>
<dbReference type="Proteomes" id="UP000657918">
    <property type="component" value="Unassembled WGS sequence"/>
</dbReference>
<dbReference type="AlphaFoldDB" id="A0A835J2V9"/>
<keyword evidence="2" id="KW-1185">Reference proteome</keyword>
<reference evidence="1 2" key="1">
    <citation type="submission" date="2020-10" db="EMBL/GenBank/DDBJ databases">
        <title>Plant Genome Project.</title>
        <authorList>
            <person name="Zhang R.-G."/>
        </authorList>
    </citation>
    <scope>NUCLEOTIDE SEQUENCE [LARGE SCALE GENOMIC DNA]</scope>
    <source>
        <strain evidence="1">FAFU-HL-1</strain>
        <tissue evidence="1">Leaf</tissue>
    </source>
</reference>
<gene>
    <name evidence="1" type="ORF">SADUNF_Sadunf17G0065400</name>
</gene>
<evidence type="ECO:0000313" key="1">
    <source>
        <dbReference type="EMBL" id="KAF9663572.1"/>
    </source>
</evidence>
<protein>
    <submittedName>
        <fullName evidence="1">Uncharacterized protein</fullName>
    </submittedName>
</protein>
<accession>A0A835J2V9</accession>
<sequence>MPNSRACRDLELNDNVWFTWGNERGIWLQQISYAFFTLVICDPSIISVKDKLSNLSNRIVFDIHHPCKLFIADNLISCCAIHTTLACYANLFSPFTKAALLAHSIELSQVQRLNFLPSSQGKNEYS</sequence>
<proteinExistence type="predicted"/>